<name>A0ABD0L1T2_9CAEN</name>
<protein>
    <submittedName>
        <fullName evidence="2">Uncharacterized protein</fullName>
    </submittedName>
</protein>
<gene>
    <name evidence="2" type="ORF">BaRGS_00015789</name>
</gene>
<keyword evidence="3" id="KW-1185">Reference proteome</keyword>
<organism evidence="2 3">
    <name type="scientific">Batillaria attramentaria</name>
    <dbReference type="NCBI Taxonomy" id="370345"/>
    <lineage>
        <taxon>Eukaryota</taxon>
        <taxon>Metazoa</taxon>
        <taxon>Spiralia</taxon>
        <taxon>Lophotrochozoa</taxon>
        <taxon>Mollusca</taxon>
        <taxon>Gastropoda</taxon>
        <taxon>Caenogastropoda</taxon>
        <taxon>Sorbeoconcha</taxon>
        <taxon>Cerithioidea</taxon>
        <taxon>Batillariidae</taxon>
        <taxon>Batillaria</taxon>
    </lineage>
</organism>
<feature type="compositionally biased region" description="Basic and acidic residues" evidence="1">
    <location>
        <begin position="52"/>
        <end position="68"/>
    </location>
</feature>
<dbReference type="EMBL" id="JACVVK020000097">
    <property type="protein sequence ID" value="KAK7493059.1"/>
    <property type="molecule type" value="Genomic_DNA"/>
</dbReference>
<feature type="region of interest" description="Disordered" evidence="1">
    <location>
        <begin position="46"/>
        <end position="116"/>
    </location>
</feature>
<reference evidence="2 3" key="1">
    <citation type="journal article" date="2023" name="Sci. Data">
        <title>Genome assembly of the Korean intertidal mud-creeper Batillaria attramentaria.</title>
        <authorList>
            <person name="Patra A.K."/>
            <person name="Ho P.T."/>
            <person name="Jun S."/>
            <person name="Lee S.J."/>
            <person name="Kim Y."/>
            <person name="Won Y.J."/>
        </authorList>
    </citation>
    <scope>NUCLEOTIDE SEQUENCE [LARGE SCALE GENOMIC DNA]</scope>
    <source>
        <strain evidence="2">Wonlab-2016</strain>
    </source>
</reference>
<proteinExistence type="predicted"/>
<accession>A0ABD0L1T2</accession>
<feature type="compositionally biased region" description="Basic and acidic residues" evidence="1">
    <location>
        <begin position="7"/>
        <end position="23"/>
    </location>
</feature>
<dbReference type="AlphaFoldDB" id="A0ABD0L1T2"/>
<feature type="region of interest" description="Disordered" evidence="1">
    <location>
        <begin position="1"/>
        <end position="24"/>
    </location>
</feature>
<evidence type="ECO:0000313" key="3">
    <source>
        <dbReference type="Proteomes" id="UP001519460"/>
    </source>
</evidence>
<evidence type="ECO:0000256" key="1">
    <source>
        <dbReference type="SAM" id="MobiDB-lite"/>
    </source>
</evidence>
<dbReference type="Proteomes" id="UP001519460">
    <property type="component" value="Unassembled WGS sequence"/>
</dbReference>
<evidence type="ECO:0000313" key="2">
    <source>
        <dbReference type="EMBL" id="KAK7493059.1"/>
    </source>
</evidence>
<sequence length="116" mass="12722">MKPGTVRGEDQRSSCDRGGEKTIRRTQSQLTDDFCRQNCILGSEGSQVTGNERSRATKEAGQDLRCTDTNHLADYGSRPSGLGVETLNPRPLSLSPPCPDKQRRFATRSGISRVLV</sequence>
<comment type="caution">
    <text evidence="2">The sequence shown here is derived from an EMBL/GenBank/DDBJ whole genome shotgun (WGS) entry which is preliminary data.</text>
</comment>